<dbReference type="OrthoDB" id="289394at2"/>
<dbReference type="AlphaFoldDB" id="A0A5C5V6C8"/>
<name>A0A5C5V6C8_9PLAN</name>
<evidence type="ECO:0000313" key="2">
    <source>
        <dbReference type="Proteomes" id="UP000317243"/>
    </source>
</evidence>
<sequence length="137" mass="14766">MVRFRFACLGILTGLLTLSGCGGSSDLPSLGTVDGVVKLDGEPLEGVQVTFAPADKEGRVSFGMTDDSGYYSLKYSNNARGAVLGTHEVTMLTPLPGDLMPDEKFVERVPKKYQFESTLIATVDEGSNEIDFDLESY</sequence>
<comment type="caution">
    <text evidence="1">The sequence shown here is derived from an EMBL/GenBank/DDBJ whole genome shotgun (WGS) entry which is preliminary data.</text>
</comment>
<reference evidence="1 2" key="1">
    <citation type="submission" date="2019-02" db="EMBL/GenBank/DDBJ databases">
        <title>Deep-cultivation of Planctomycetes and their phenomic and genomic characterization uncovers novel biology.</title>
        <authorList>
            <person name="Wiegand S."/>
            <person name="Jogler M."/>
            <person name="Boedeker C."/>
            <person name="Pinto D."/>
            <person name="Vollmers J."/>
            <person name="Rivas-Marin E."/>
            <person name="Kohn T."/>
            <person name="Peeters S.H."/>
            <person name="Heuer A."/>
            <person name="Rast P."/>
            <person name="Oberbeckmann S."/>
            <person name="Bunk B."/>
            <person name="Jeske O."/>
            <person name="Meyerdierks A."/>
            <person name="Storesund J.E."/>
            <person name="Kallscheuer N."/>
            <person name="Luecker S."/>
            <person name="Lage O.M."/>
            <person name="Pohl T."/>
            <person name="Merkel B.J."/>
            <person name="Hornburger P."/>
            <person name="Mueller R.-W."/>
            <person name="Bruemmer F."/>
            <person name="Labrenz M."/>
            <person name="Spormann A.M."/>
            <person name="Op Den Camp H."/>
            <person name="Overmann J."/>
            <person name="Amann R."/>
            <person name="Jetten M.S.M."/>
            <person name="Mascher T."/>
            <person name="Medema M.H."/>
            <person name="Devos D.P."/>
            <person name="Kaster A.-K."/>
            <person name="Ovreas L."/>
            <person name="Rohde M."/>
            <person name="Galperin M.Y."/>
            <person name="Jogler C."/>
        </authorList>
    </citation>
    <scope>NUCLEOTIDE SEQUENCE [LARGE SCALE GENOMIC DNA]</scope>
    <source>
        <strain evidence="1 2">KOR42</strain>
    </source>
</reference>
<dbReference type="EMBL" id="SIHI01000089">
    <property type="protein sequence ID" value="TWT34098.1"/>
    <property type="molecule type" value="Genomic_DNA"/>
</dbReference>
<accession>A0A5C5V6C8</accession>
<organism evidence="1 2">
    <name type="scientific">Thalassoglobus neptunius</name>
    <dbReference type="NCBI Taxonomy" id="1938619"/>
    <lineage>
        <taxon>Bacteria</taxon>
        <taxon>Pseudomonadati</taxon>
        <taxon>Planctomycetota</taxon>
        <taxon>Planctomycetia</taxon>
        <taxon>Planctomycetales</taxon>
        <taxon>Planctomycetaceae</taxon>
        <taxon>Thalassoglobus</taxon>
    </lineage>
</organism>
<evidence type="ECO:0008006" key="3">
    <source>
        <dbReference type="Google" id="ProtNLM"/>
    </source>
</evidence>
<protein>
    <recommendedName>
        <fullName evidence="3">Carboxypeptidase regulatory-like domain-containing protein</fullName>
    </recommendedName>
</protein>
<dbReference type="PROSITE" id="PS51257">
    <property type="entry name" value="PROKAR_LIPOPROTEIN"/>
    <property type="match status" value="1"/>
</dbReference>
<proteinExistence type="predicted"/>
<gene>
    <name evidence="1" type="ORF">KOR42_53730</name>
</gene>
<dbReference type="Proteomes" id="UP000317243">
    <property type="component" value="Unassembled WGS sequence"/>
</dbReference>
<evidence type="ECO:0000313" key="1">
    <source>
        <dbReference type="EMBL" id="TWT34098.1"/>
    </source>
</evidence>
<keyword evidence="2" id="KW-1185">Reference proteome</keyword>
<dbReference type="RefSeq" id="WP_146512599.1">
    <property type="nucleotide sequence ID" value="NZ_SIHI01000089.1"/>
</dbReference>